<accession>A0A401Q0X5</accession>
<gene>
    <name evidence="4" type="ORF">scyTo_0017807</name>
</gene>
<dbReference type="GO" id="GO:0061501">
    <property type="term" value="F:2',3'-cyclic GMP-AMP synthase activity"/>
    <property type="evidence" value="ECO:0007669"/>
    <property type="project" value="TreeGrafter"/>
</dbReference>
<dbReference type="GO" id="GO:0038001">
    <property type="term" value="P:paracrine signaling"/>
    <property type="evidence" value="ECO:0007669"/>
    <property type="project" value="TreeGrafter"/>
</dbReference>
<dbReference type="Pfam" id="PF03281">
    <property type="entry name" value="Mab-21"/>
    <property type="match status" value="1"/>
</dbReference>
<comment type="caution">
    <text evidence="4">The sequence shown here is derived from an EMBL/GenBank/DDBJ whole genome shotgun (WGS) entry which is preliminary data.</text>
</comment>
<dbReference type="GO" id="GO:0005829">
    <property type="term" value="C:cytosol"/>
    <property type="evidence" value="ECO:0007669"/>
    <property type="project" value="TreeGrafter"/>
</dbReference>
<feature type="domain" description="Mab-21-like nucleotidyltransferase" evidence="2">
    <location>
        <begin position="3"/>
        <end position="102"/>
    </location>
</feature>
<evidence type="ECO:0000313" key="5">
    <source>
        <dbReference type="Proteomes" id="UP000288216"/>
    </source>
</evidence>
<dbReference type="GO" id="GO:0006974">
    <property type="term" value="P:DNA damage response"/>
    <property type="evidence" value="ECO:0007669"/>
    <property type="project" value="TreeGrafter"/>
</dbReference>
<proteinExistence type="inferred from homology"/>
<dbReference type="GO" id="GO:0035861">
    <property type="term" value="C:site of double-strand break"/>
    <property type="evidence" value="ECO:0007669"/>
    <property type="project" value="TreeGrafter"/>
</dbReference>
<dbReference type="PANTHER" id="PTHR10656">
    <property type="entry name" value="CELL FATE DETERMINING PROTEIN MAB21-RELATED"/>
    <property type="match status" value="1"/>
</dbReference>
<evidence type="ECO:0000313" key="4">
    <source>
        <dbReference type="EMBL" id="GCB78943.1"/>
    </source>
</evidence>
<dbReference type="OrthoDB" id="6054650at2759"/>
<reference evidence="4 5" key="1">
    <citation type="journal article" date="2018" name="Nat. Ecol. Evol.">
        <title>Shark genomes provide insights into elasmobranch evolution and the origin of vertebrates.</title>
        <authorList>
            <person name="Hara Y"/>
            <person name="Yamaguchi K"/>
            <person name="Onimaru K"/>
            <person name="Kadota M"/>
            <person name="Koyanagi M"/>
            <person name="Keeley SD"/>
            <person name="Tatsumi K"/>
            <person name="Tanaka K"/>
            <person name="Motone F"/>
            <person name="Kageyama Y"/>
            <person name="Nozu R"/>
            <person name="Adachi N"/>
            <person name="Nishimura O"/>
            <person name="Nakagawa R"/>
            <person name="Tanegashima C"/>
            <person name="Kiyatake I"/>
            <person name="Matsumoto R"/>
            <person name="Murakumo K"/>
            <person name="Nishida K"/>
            <person name="Terakita A"/>
            <person name="Kuratani S"/>
            <person name="Sato K"/>
            <person name="Hyodo S Kuraku.S."/>
        </authorList>
    </citation>
    <scope>NUCLEOTIDE SEQUENCE [LARGE SCALE GENOMIC DNA]</scope>
</reference>
<dbReference type="InterPro" id="IPR046903">
    <property type="entry name" value="Mab-21-like_nuc_Trfase"/>
</dbReference>
<organism evidence="4 5">
    <name type="scientific">Scyliorhinus torazame</name>
    <name type="common">Cloudy catshark</name>
    <name type="synonym">Catulus torazame</name>
    <dbReference type="NCBI Taxonomy" id="75743"/>
    <lineage>
        <taxon>Eukaryota</taxon>
        <taxon>Metazoa</taxon>
        <taxon>Chordata</taxon>
        <taxon>Craniata</taxon>
        <taxon>Vertebrata</taxon>
        <taxon>Chondrichthyes</taxon>
        <taxon>Elasmobranchii</taxon>
        <taxon>Galeomorphii</taxon>
        <taxon>Galeoidea</taxon>
        <taxon>Carcharhiniformes</taxon>
        <taxon>Scyliorhinidae</taxon>
        <taxon>Scyliorhinus</taxon>
    </lineage>
</organism>
<dbReference type="InterPro" id="IPR024810">
    <property type="entry name" value="MAB21L/cGLR"/>
</dbReference>
<keyword evidence="5" id="KW-1185">Reference proteome</keyword>
<dbReference type="SMART" id="SM01265">
    <property type="entry name" value="Mab-21"/>
    <property type="match status" value="1"/>
</dbReference>
<dbReference type="GO" id="GO:0032481">
    <property type="term" value="P:positive regulation of type I interferon production"/>
    <property type="evidence" value="ECO:0007669"/>
    <property type="project" value="TreeGrafter"/>
</dbReference>
<feature type="non-terminal residue" evidence="4">
    <location>
        <position position="1"/>
    </location>
</feature>
<dbReference type="EMBL" id="BFAA01011887">
    <property type="protein sequence ID" value="GCB78943.1"/>
    <property type="molecule type" value="Genomic_DNA"/>
</dbReference>
<comment type="similarity">
    <text evidence="1">Belongs to the mab-21 family.</text>
</comment>
<evidence type="ECO:0000256" key="1">
    <source>
        <dbReference type="ARBA" id="ARBA00008307"/>
    </source>
</evidence>
<dbReference type="AlphaFoldDB" id="A0A401Q0X5"/>
<dbReference type="GO" id="GO:0003682">
    <property type="term" value="F:chromatin binding"/>
    <property type="evidence" value="ECO:0007669"/>
    <property type="project" value="TreeGrafter"/>
</dbReference>
<evidence type="ECO:0000259" key="2">
    <source>
        <dbReference type="Pfam" id="PF03281"/>
    </source>
</evidence>
<feature type="domain" description="Mab-21-like HhH/H2TH-like" evidence="3">
    <location>
        <begin position="119"/>
        <end position="220"/>
    </location>
</feature>
<dbReference type="GO" id="GO:0005634">
    <property type="term" value="C:nucleus"/>
    <property type="evidence" value="ECO:0007669"/>
    <property type="project" value="TreeGrafter"/>
</dbReference>
<dbReference type="OMA" id="KEMDKFC"/>
<sequence>KVERKKPGSPAVTLQIEDKELGPISLDMVLALEVHSQSWPNRTTDGLKIENWLGRKVRRNFRMEPFYLVPKQPLDVTQGAQSQSHKVMWRISFSHIEKKMLLNHGNLKTCCENGSSKCCRKPCLKLLKNLIQKLKAKNPRILASVCSYHAKTTLLHACAKRPKDETWSFENLDICFLQLLDDFVEYLQATNLPHFFIPTYNLFQPGLFDSRCREVLLRQIETQRNNGFLIFSGPN</sequence>
<dbReference type="GO" id="GO:2000042">
    <property type="term" value="P:negative regulation of double-strand break repair via homologous recombination"/>
    <property type="evidence" value="ECO:0007669"/>
    <property type="project" value="TreeGrafter"/>
</dbReference>
<dbReference type="GO" id="GO:0002218">
    <property type="term" value="P:activation of innate immune response"/>
    <property type="evidence" value="ECO:0007669"/>
    <property type="project" value="TreeGrafter"/>
</dbReference>
<dbReference type="Pfam" id="PF20266">
    <property type="entry name" value="Mab-21_C"/>
    <property type="match status" value="1"/>
</dbReference>
<dbReference type="Proteomes" id="UP000288216">
    <property type="component" value="Unassembled WGS sequence"/>
</dbReference>
<dbReference type="Gene3D" id="1.10.1410.40">
    <property type="match status" value="2"/>
</dbReference>
<dbReference type="PANTHER" id="PTHR10656:SF35">
    <property type="entry name" value="CYCLIC GMP-AMP SYNTHASE"/>
    <property type="match status" value="1"/>
</dbReference>
<protein>
    <submittedName>
        <fullName evidence="4">Uncharacterized protein</fullName>
    </submittedName>
</protein>
<evidence type="ECO:0000259" key="3">
    <source>
        <dbReference type="Pfam" id="PF20266"/>
    </source>
</evidence>
<dbReference type="GO" id="GO:0002230">
    <property type="term" value="P:positive regulation of defense response to virus by host"/>
    <property type="evidence" value="ECO:0007669"/>
    <property type="project" value="TreeGrafter"/>
</dbReference>
<dbReference type="InterPro" id="IPR046906">
    <property type="entry name" value="Mab-21_HhH/H2TH-like"/>
</dbReference>
<dbReference type="GO" id="GO:0071360">
    <property type="term" value="P:cellular response to exogenous dsRNA"/>
    <property type="evidence" value="ECO:0007669"/>
    <property type="project" value="TreeGrafter"/>
</dbReference>
<dbReference type="FunFam" id="1.10.1410.40:FF:000007">
    <property type="entry name" value="Cyclic GMP-AMP synthase"/>
    <property type="match status" value="1"/>
</dbReference>
<dbReference type="STRING" id="75743.A0A401Q0X5"/>
<dbReference type="GO" id="GO:0003690">
    <property type="term" value="F:double-stranded DNA binding"/>
    <property type="evidence" value="ECO:0007669"/>
    <property type="project" value="TreeGrafter"/>
</dbReference>
<name>A0A401Q0X5_SCYTO</name>